<feature type="non-terminal residue" evidence="2">
    <location>
        <position position="26"/>
    </location>
</feature>
<dbReference type="AlphaFoldDB" id="A0A382NAY9"/>
<proteinExistence type="predicted"/>
<accession>A0A382NAY9</accession>
<protein>
    <submittedName>
        <fullName evidence="2">Uncharacterized protein</fullName>
    </submittedName>
</protein>
<evidence type="ECO:0000256" key="1">
    <source>
        <dbReference type="SAM" id="MobiDB-lite"/>
    </source>
</evidence>
<name>A0A382NAY9_9ZZZZ</name>
<dbReference type="EMBL" id="UINC01098307">
    <property type="protein sequence ID" value="SVC56731.1"/>
    <property type="molecule type" value="Genomic_DNA"/>
</dbReference>
<organism evidence="2">
    <name type="scientific">marine metagenome</name>
    <dbReference type="NCBI Taxonomy" id="408172"/>
    <lineage>
        <taxon>unclassified sequences</taxon>
        <taxon>metagenomes</taxon>
        <taxon>ecological metagenomes</taxon>
    </lineage>
</organism>
<reference evidence="2" key="1">
    <citation type="submission" date="2018-05" db="EMBL/GenBank/DDBJ databases">
        <authorList>
            <person name="Lanie J.A."/>
            <person name="Ng W.-L."/>
            <person name="Kazmierczak K.M."/>
            <person name="Andrzejewski T.M."/>
            <person name="Davidsen T.M."/>
            <person name="Wayne K.J."/>
            <person name="Tettelin H."/>
            <person name="Glass J.I."/>
            <person name="Rusch D."/>
            <person name="Podicherti R."/>
            <person name="Tsui H.-C.T."/>
            <person name="Winkler M.E."/>
        </authorList>
    </citation>
    <scope>NUCLEOTIDE SEQUENCE</scope>
</reference>
<sequence length="26" mass="2952">MKPRFGDGDRLKPEIPVFDSFSSKPT</sequence>
<evidence type="ECO:0000313" key="2">
    <source>
        <dbReference type="EMBL" id="SVC56731.1"/>
    </source>
</evidence>
<feature type="region of interest" description="Disordered" evidence="1">
    <location>
        <begin position="1"/>
        <end position="26"/>
    </location>
</feature>
<gene>
    <name evidence="2" type="ORF">METZ01_LOCUS309585</name>
</gene>
<feature type="compositionally biased region" description="Basic and acidic residues" evidence="1">
    <location>
        <begin position="1"/>
        <end position="13"/>
    </location>
</feature>